<feature type="region of interest" description="Disordered" evidence="1">
    <location>
        <begin position="222"/>
        <end position="241"/>
    </location>
</feature>
<accession>A0A1L7X952</accession>
<dbReference type="PANTHER" id="PTHR37535">
    <property type="entry name" value="FLUG DOMAIN PROTEIN"/>
    <property type="match status" value="1"/>
</dbReference>
<evidence type="ECO:0000313" key="2">
    <source>
        <dbReference type="EMBL" id="CZR61517.1"/>
    </source>
</evidence>
<gene>
    <name evidence="2" type="ORF">PAC_11414</name>
</gene>
<organism evidence="2 3">
    <name type="scientific">Phialocephala subalpina</name>
    <dbReference type="NCBI Taxonomy" id="576137"/>
    <lineage>
        <taxon>Eukaryota</taxon>
        <taxon>Fungi</taxon>
        <taxon>Dikarya</taxon>
        <taxon>Ascomycota</taxon>
        <taxon>Pezizomycotina</taxon>
        <taxon>Leotiomycetes</taxon>
        <taxon>Helotiales</taxon>
        <taxon>Mollisiaceae</taxon>
        <taxon>Phialocephala</taxon>
        <taxon>Phialocephala fortinii species complex</taxon>
    </lineage>
</organism>
<dbReference type="AlphaFoldDB" id="A0A1L7X952"/>
<keyword evidence="3" id="KW-1185">Reference proteome</keyword>
<dbReference type="OrthoDB" id="3437109at2759"/>
<dbReference type="EMBL" id="FJOG01000018">
    <property type="protein sequence ID" value="CZR61517.1"/>
    <property type="molecule type" value="Genomic_DNA"/>
</dbReference>
<sequence>MSRQARRQQLPLITREEVHSKEAEYNRSRHHKPVVALTTKTYYRTKALWKNFYEYIDEDKPCLQKHEHPPSPGRLKHFIEWVFETSFGVLTEHITLKSLENTWYNFCAMYFRETDVAIPQTAADDVRCFIKTELKTKGLAQIRRHKALADALDVAWLLTYLWCYDKHEFRHPRPGVIVESSAYRGSNEAMRYKDFELVGLPTGPENTLELVLKVKFRYEKNNRDQKPQTHASENVEDDEDVNDHDDKYKWVLFREDRTCCGRCPR</sequence>
<proteinExistence type="predicted"/>
<reference evidence="2 3" key="1">
    <citation type="submission" date="2016-03" db="EMBL/GenBank/DDBJ databases">
        <authorList>
            <person name="Ploux O."/>
        </authorList>
    </citation>
    <scope>NUCLEOTIDE SEQUENCE [LARGE SCALE GENOMIC DNA]</scope>
    <source>
        <strain evidence="2 3">UAMH 11012</strain>
    </source>
</reference>
<dbReference type="STRING" id="576137.A0A1L7X952"/>
<protein>
    <submittedName>
        <fullName evidence="2">Uncharacterized protein</fullName>
    </submittedName>
</protein>
<dbReference type="PANTHER" id="PTHR37535:SF3">
    <property type="entry name" value="FLUG DOMAIN-CONTAINING PROTEIN"/>
    <property type="match status" value="1"/>
</dbReference>
<name>A0A1L7X952_9HELO</name>
<evidence type="ECO:0000256" key="1">
    <source>
        <dbReference type="SAM" id="MobiDB-lite"/>
    </source>
</evidence>
<dbReference type="Proteomes" id="UP000184330">
    <property type="component" value="Unassembled WGS sequence"/>
</dbReference>
<evidence type="ECO:0000313" key="3">
    <source>
        <dbReference type="Proteomes" id="UP000184330"/>
    </source>
</evidence>